<organism evidence="1 2">
    <name type="scientific">Neophaeococcomyces mojaviensis</name>
    <dbReference type="NCBI Taxonomy" id="3383035"/>
    <lineage>
        <taxon>Eukaryota</taxon>
        <taxon>Fungi</taxon>
        <taxon>Dikarya</taxon>
        <taxon>Ascomycota</taxon>
        <taxon>Pezizomycotina</taxon>
        <taxon>Eurotiomycetes</taxon>
        <taxon>Chaetothyriomycetidae</taxon>
        <taxon>Chaetothyriales</taxon>
        <taxon>Chaetothyriales incertae sedis</taxon>
        <taxon>Neophaeococcomyces</taxon>
    </lineage>
</organism>
<accession>A0ACC3AL30</accession>
<dbReference type="EMBL" id="JAPDRQ010000002">
    <property type="protein sequence ID" value="KAJ9664569.1"/>
    <property type="molecule type" value="Genomic_DNA"/>
</dbReference>
<comment type="caution">
    <text evidence="1">The sequence shown here is derived from an EMBL/GenBank/DDBJ whole genome shotgun (WGS) entry which is preliminary data.</text>
</comment>
<sequence length="323" mass="35812">MSFKQPGYCRTGPSPGPGRSEKSASSMTPTPSSSAGYFESHNSGNIVESVNRVFSPISYGFAAERAIDELTQERGAFVYLSCSHDNKRCKYCGGHSYHADIIVIAADGVCPNNGKANNLVFSAAGVYVGHHNPLNGGYTLVDVGATNQKAELQAGIKGLETALNIEPKDLNGAPLSTLVIKTDSKYMYEGITDYISKWKMNGWKTAAKKSVANKSLWEKLEATIGKVEDILKIRVLFWWVPRKYNEEADYWANFGYTGVKESDYENYLNAACDGDVNMKYLTVQEMIKNHPDATPWLIYRQGRRFMCRDYDFNANGKGNEHAS</sequence>
<protein>
    <submittedName>
        <fullName evidence="1">Uncharacterized protein</fullName>
    </submittedName>
</protein>
<name>A0ACC3AL30_9EURO</name>
<evidence type="ECO:0000313" key="2">
    <source>
        <dbReference type="Proteomes" id="UP001172386"/>
    </source>
</evidence>
<reference evidence="1" key="1">
    <citation type="submission" date="2022-10" db="EMBL/GenBank/DDBJ databases">
        <title>Culturing micro-colonial fungi from biological soil crusts in the Mojave desert and describing Neophaeococcomyces mojavensis, and introducing the new genera and species Taxawa tesnikishii.</title>
        <authorList>
            <person name="Kurbessoian T."/>
            <person name="Stajich J.E."/>
        </authorList>
    </citation>
    <scope>NUCLEOTIDE SEQUENCE</scope>
    <source>
        <strain evidence="1">JES_112</strain>
    </source>
</reference>
<proteinExistence type="predicted"/>
<evidence type="ECO:0000313" key="1">
    <source>
        <dbReference type="EMBL" id="KAJ9664569.1"/>
    </source>
</evidence>
<keyword evidence="2" id="KW-1185">Reference proteome</keyword>
<gene>
    <name evidence="1" type="ORF">H2198_000220</name>
</gene>
<dbReference type="Proteomes" id="UP001172386">
    <property type="component" value="Unassembled WGS sequence"/>
</dbReference>